<gene>
    <name evidence="1" type="ORF">Lepil_0677</name>
</gene>
<name>H2CCT9_9LEPT</name>
<dbReference type="EMBL" id="JH597773">
    <property type="protein sequence ID" value="EHQ05380.1"/>
    <property type="molecule type" value="Genomic_DNA"/>
</dbReference>
<dbReference type="STRING" id="183.GCA_002009735_00088"/>
<sequence>MASVWRRMTVLFVIFSLHGCVLSSDPDDPPCAQAARGVKREFCNPDQLDHLYGERLQKDIELLCVARMLQCINDCDGEVDPVACKGQNQCIPANGCVVDMSKVI</sequence>
<dbReference type="Proteomes" id="UP000005737">
    <property type="component" value="Unassembled WGS sequence"/>
</dbReference>
<evidence type="ECO:0000313" key="1">
    <source>
        <dbReference type="EMBL" id="EHQ05380.1"/>
    </source>
</evidence>
<organism evidence="1 2">
    <name type="scientific">Leptonema illini DSM 21528</name>
    <dbReference type="NCBI Taxonomy" id="929563"/>
    <lineage>
        <taxon>Bacteria</taxon>
        <taxon>Pseudomonadati</taxon>
        <taxon>Spirochaetota</taxon>
        <taxon>Spirochaetia</taxon>
        <taxon>Leptospirales</taxon>
        <taxon>Leptospiraceae</taxon>
        <taxon>Leptonema</taxon>
    </lineage>
</organism>
<reference evidence="1 2" key="1">
    <citation type="submission" date="2011-10" db="EMBL/GenBank/DDBJ databases">
        <title>The Improved High-Quality Draft genome of Leptonema illini DSM 21528.</title>
        <authorList>
            <consortium name="US DOE Joint Genome Institute (JGI-PGF)"/>
            <person name="Lucas S."/>
            <person name="Copeland A."/>
            <person name="Lapidus A."/>
            <person name="Glavina del Rio T."/>
            <person name="Dalin E."/>
            <person name="Tice H."/>
            <person name="Bruce D."/>
            <person name="Goodwin L."/>
            <person name="Pitluck S."/>
            <person name="Peters L."/>
            <person name="Mikhailova N."/>
            <person name="Held B."/>
            <person name="Kyrpides N."/>
            <person name="Mavromatis K."/>
            <person name="Ivanova N."/>
            <person name="Markowitz V."/>
            <person name="Cheng J.-F."/>
            <person name="Hugenholtz P."/>
            <person name="Woyke T."/>
            <person name="Wu D."/>
            <person name="Gronow S."/>
            <person name="Wellnitz S."/>
            <person name="Brambilla E.-M."/>
            <person name="Klenk H.-P."/>
            <person name="Eisen J.A."/>
        </authorList>
    </citation>
    <scope>NUCLEOTIDE SEQUENCE [LARGE SCALE GENOMIC DNA]</scope>
    <source>
        <strain evidence="1 2">DSM 21528</strain>
    </source>
</reference>
<dbReference type="HOGENOM" id="CLU_2246676_0_0_12"/>
<protein>
    <submittedName>
        <fullName evidence="1">Uncharacterized protein</fullName>
    </submittedName>
</protein>
<dbReference type="RefSeq" id="WP_002769957.1">
    <property type="nucleotide sequence ID" value="NZ_JH597773.1"/>
</dbReference>
<accession>H2CCT9</accession>
<keyword evidence="2" id="KW-1185">Reference proteome</keyword>
<proteinExistence type="predicted"/>
<dbReference type="AlphaFoldDB" id="H2CCT9"/>
<evidence type="ECO:0000313" key="2">
    <source>
        <dbReference type="Proteomes" id="UP000005737"/>
    </source>
</evidence>